<reference evidence="3 4" key="1">
    <citation type="submission" date="2019-03" db="EMBL/GenBank/DDBJ databases">
        <title>Genomic Encyclopedia of Type Strains, Phase IV (KMG-IV): sequencing the most valuable type-strain genomes for metagenomic binning, comparative biology and taxonomic classification.</title>
        <authorList>
            <person name="Goeker M."/>
        </authorList>
    </citation>
    <scope>NUCLEOTIDE SEQUENCE [LARGE SCALE GENOMIC DNA]</scope>
    <source>
        <strain evidence="3 4">DSM 15505</strain>
    </source>
</reference>
<evidence type="ECO:0000313" key="4">
    <source>
        <dbReference type="Proteomes" id="UP000295830"/>
    </source>
</evidence>
<name>A0A4R7K233_9GAMM</name>
<comment type="caution">
    <text evidence="3">The sequence shown here is derived from an EMBL/GenBank/DDBJ whole genome shotgun (WGS) entry which is preliminary data.</text>
</comment>
<dbReference type="EMBL" id="SOAX01000001">
    <property type="protein sequence ID" value="TDT43983.1"/>
    <property type="molecule type" value="Genomic_DNA"/>
</dbReference>
<dbReference type="PROSITE" id="PS51257">
    <property type="entry name" value="PROKAR_LIPOPROTEIN"/>
    <property type="match status" value="1"/>
</dbReference>
<dbReference type="Proteomes" id="UP000295830">
    <property type="component" value="Unassembled WGS sequence"/>
</dbReference>
<keyword evidence="3" id="KW-0449">Lipoprotein</keyword>
<dbReference type="InterPro" id="IPR005586">
    <property type="entry name" value="ABC_trans_aux"/>
</dbReference>
<keyword evidence="1" id="KW-0732">Signal</keyword>
<proteinExistence type="predicted"/>
<dbReference type="OrthoDB" id="7064073at2"/>
<evidence type="ECO:0000313" key="3">
    <source>
        <dbReference type="EMBL" id="TDT43983.1"/>
    </source>
</evidence>
<feature type="signal peptide" evidence="1">
    <location>
        <begin position="1"/>
        <end position="21"/>
    </location>
</feature>
<evidence type="ECO:0000259" key="2">
    <source>
        <dbReference type="Pfam" id="PF03886"/>
    </source>
</evidence>
<feature type="domain" description="ABC-type transport auxiliary lipoprotein component" evidence="2">
    <location>
        <begin position="40"/>
        <end position="173"/>
    </location>
</feature>
<dbReference type="Gene3D" id="3.40.50.10610">
    <property type="entry name" value="ABC-type transport auxiliary lipoprotein component"/>
    <property type="match status" value="1"/>
</dbReference>
<dbReference type="SUPFAM" id="SSF159594">
    <property type="entry name" value="XCC0632-like"/>
    <property type="match status" value="1"/>
</dbReference>
<gene>
    <name evidence="3" type="ORF">DES49_0082</name>
</gene>
<sequence length="179" mass="19961">MKRFWLCVAVLVGGLSLSGCASPPELRYFTLGSDEQVVEKRQEPLYVARVQVPEYLDDNRIWVRPEPHRIEALPHVRWAERLPRAITRSLQNQFGTGVAEASEGPRLLVDIQRFEAVWDGGDKGARVVLRAAWRIGDGDARSVTFKANAPDREASTLVKVMSNQVGQLAKAIAEQSLRG</sequence>
<evidence type="ECO:0000256" key="1">
    <source>
        <dbReference type="SAM" id="SignalP"/>
    </source>
</evidence>
<dbReference type="RefSeq" id="WP_133734419.1">
    <property type="nucleotide sequence ID" value="NZ_SOAX01000001.1"/>
</dbReference>
<accession>A0A4R7K233</accession>
<organism evidence="3 4">
    <name type="scientific">Halospina denitrificans</name>
    <dbReference type="NCBI Taxonomy" id="332522"/>
    <lineage>
        <taxon>Bacteria</taxon>
        <taxon>Pseudomonadati</taxon>
        <taxon>Pseudomonadota</taxon>
        <taxon>Gammaproteobacteria</taxon>
        <taxon>Halospina</taxon>
    </lineage>
</organism>
<feature type="chain" id="PRO_5020968833" evidence="1">
    <location>
        <begin position="22"/>
        <end position="179"/>
    </location>
</feature>
<keyword evidence="4" id="KW-1185">Reference proteome</keyword>
<dbReference type="AlphaFoldDB" id="A0A4R7K233"/>
<dbReference type="Pfam" id="PF03886">
    <property type="entry name" value="ABC_trans_aux"/>
    <property type="match status" value="1"/>
</dbReference>
<protein>
    <submittedName>
        <fullName evidence="3">Putative lipoprotein YmbA</fullName>
    </submittedName>
</protein>